<protein>
    <submittedName>
        <fullName evidence="2">Uncharacterized protein</fullName>
    </submittedName>
</protein>
<dbReference type="AlphaFoldDB" id="A0A6C0DA53"/>
<accession>A0A6C0DA53</accession>
<name>A0A6C0DA53_9ZZZZ</name>
<sequence>MEMDKRINDLKIDFTKVVDLKNENVRMFETLDLKIKNLKNIYAEFIKNNKQHLFIFGLDSFHFQGKIIDIEYDDMKRLYYAITNRIYCEYFKLYKIVVDYIIESINDDKKLLDLVSVNNNFPIYKDLEPFKQYNFEIIQSLHETIISLLNGVYNYLLHKEHDLKQHQEKNATGLNIDNFIQTYNFNNLVLREKLVLFVSYIEFFHKLHTKYFKRFTTKMQLFLSQINNDIKFEDSIEINRTKRKSMMETFASDNIDKNILLDLKKSIVDENAEISSTSTPPNTPTSENNENKINSLNGIFLRIDEDVENNIEKKNDEEKKCENLDNNIIKEEDNISVLTNSDLSESKNEKPKRKYKPRKKKGE</sequence>
<evidence type="ECO:0000313" key="2">
    <source>
        <dbReference type="EMBL" id="QHT12525.1"/>
    </source>
</evidence>
<evidence type="ECO:0000256" key="1">
    <source>
        <dbReference type="SAM" id="MobiDB-lite"/>
    </source>
</evidence>
<reference evidence="2" key="1">
    <citation type="journal article" date="2020" name="Nature">
        <title>Giant virus diversity and host interactions through global metagenomics.</title>
        <authorList>
            <person name="Schulz F."/>
            <person name="Roux S."/>
            <person name="Paez-Espino D."/>
            <person name="Jungbluth S."/>
            <person name="Walsh D.A."/>
            <person name="Denef V.J."/>
            <person name="McMahon K.D."/>
            <person name="Konstantinidis K.T."/>
            <person name="Eloe-Fadrosh E.A."/>
            <person name="Kyrpides N.C."/>
            <person name="Woyke T."/>
        </authorList>
    </citation>
    <scope>NUCLEOTIDE SEQUENCE</scope>
    <source>
        <strain evidence="2">GVMAG-M-3300023174-130</strain>
    </source>
</reference>
<feature type="region of interest" description="Disordered" evidence="1">
    <location>
        <begin position="326"/>
        <end position="363"/>
    </location>
</feature>
<feature type="region of interest" description="Disordered" evidence="1">
    <location>
        <begin position="272"/>
        <end position="293"/>
    </location>
</feature>
<organism evidence="2">
    <name type="scientific">viral metagenome</name>
    <dbReference type="NCBI Taxonomy" id="1070528"/>
    <lineage>
        <taxon>unclassified sequences</taxon>
        <taxon>metagenomes</taxon>
        <taxon>organismal metagenomes</taxon>
    </lineage>
</organism>
<feature type="compositionally biased region" description="Low complexity" evidence="1">
    <location>
        <begin position="275"/>
        <end position="288"/>
    </location>
</feature>
<feature type="compositionally biased region" description="Basic residues" evidence="1">
    <location>
        <begin position="350"/>
        <end position="363"/>
    </location>
</feature>
<dbReference type="EMBL" id="MN739548">
    <property type="protein sequence ID" value="QHT12525.1"/>
    <property type="molecule type" value="Genomic_DNA"/>
</dbReference>
<proteinExistence type="predicted"/>